<dbReference type="OrthoDB" id="6412801at2759"/>
<dbReference type="AlphaFoldDB" id="A0A8J9UMK3"/>
<dbReference type="PANTHER" id="PTHR11008:SF13">
    <property type="entry name" value="FI04421P"/>
    <property type="match status" value="1"/>
</dbReference>
<dbReference type="EMBL" id="OV170223">
    <property type="protein sequence ID" value="CAH0722883.1"/>
    <property type="molecule type" value="Genomic_DNA"/>
</dbReference>
<reference evidence="1" key="1">
    <citation type="submission" date="2021-12" db="EMBL/GenBank/DDBJ databases">
        <authorList>
            <person name="Martin H S."/>
        </authorList>
    </citation>
    <scope>NUCLEOTIDE SEQUENCE</scope>
</reference>
<evidence type="ECO:0000313" key="1">
    <source>
        <dbReference type="EMBL" id="CAH0722883.1"/>
    </source>
</evidence>
<dbReference type="SUPFAM" id="SSF55394">
    <property type="entry name" value="Bactericidal permeability-increasing protein, BPI"/>
    <property type="match status" value="1"/>
</dbReference>
<dbReference type="Gene3D" id="3.15.10.30">
    <property type="entry name" value="Haemolymph juvenile hormone binding protein"/>
    <property type="match status" value="1"/>
</dbReference>
<feature type="non-terminal residue" evidence="1">
    <location>
        <position position="422"/>
    </location>
</feature>
<gene>
    <name evidence="1" type="ORF">BINO364_LOCUS8769</name>
</gene>
<sequence length="422" mass="48447">MSEYILKVIEHYKQPNPEGLPGVKFPDPYYIPDIRQPLGFATSLVFSETKLYGVNKFRMPYIIADLGKMQCSATLELDNLQIRGKYSYNMFLNSHQGSFTANITGIRNIAVATLGVERDGKLRAQNISIDITFKNIAVNFENAGLLAVLLQGVFNSMGAFLYDSIKPYILRDAHENVREAINSKIDQFVGDIKFPNTISPLDMIMVDLRKKIKLMKMDPLEIDDYYTNLNIFKISINNTRIKGLSSLHRMGNISFKIENHTVIADFNIGSQELEGSTRWEFSGIKGFISVAGTNSFSIQHIKVKFKLVQALDTRKRMELKDLEVEVGNIQLRSDGAGTMDYLLELTANILPNLLRYQILRTLQNPLRWKLQQELNEINIEEEIINKLPEIDKMQEIGFKLSEFRFLNYTDEPCYDEDDFFNF</sequence>
<dbReference type="GO" id="GO:0008289">
    <property type="term" value="F:lipid binding"/>
    <property type="evidence" value="ECO:0007669"/>
    <property type="project" value="InterPro"/>
</dbReference>
<dbReference type="InterPro" id="IPR010562">
    <property type="entry name" value="Haemolymph_juvenile_hormone-bd"/>
</dbReference>
<dbReference type="InterPro" id="IPR020234">
    <property type="entry name" value="Mite_allergen_group-7"/>
</dbReference>
<proteinExistence type="predicted"/>
<dbReference type="Proteomes" id="UP000838878">
    <property type="component" value="Chromosome 3"/>
</dbReference>
<dbReference type="Gene3D" id="3.15.10.10">
    <property type="entry name" value="Bactericidal permeability-increasing protein, domain 1"/>
    <property type="match status" value="1"/>
</dbReference>
<dbReference type="Pfam" id="PF16984">
    <property type="entry name" value="Grp7_allergen"/>
    <property type="match status" value="1"/>
</dbReference>
<keyword evidence="2" id="KW-1185">Reference proteome</keyword>
<evidence type="ECO:0000313" key="2">
    <source>
        <dbReference type="Proteomes" id="UP000838878"/>
    </source>
</evidence>
<dbReference type="PANTHER" id="PTHR11008">
    <property type="entry name" value="PROTEIN TAKEOUT-LIKE PROTEIN"/>
    <property type="match status" value="1"/>
</dbReference>
<dbReference type="Pfam" id="PF06585">
    <property type="entry name" value="JHBP"/>
    <property type="match status" value="1"/>
</dbReference>
<dbReference type="InterPro" id="IPR017943">
    <property type="entry name" value="Bactericidal_perm-incr_a/b_dom"/>
</dbReference>
<organism evidence="1 2">
    <name type="scientific">Brenthis ino</name>
    <name type="common">lesser marbled fritillary</name>
    <dbReference type="NCBI Taxonomy" id="405034"/>
    <lineage>
        <taxon>Eukaryota</taxon>
        <taxon>Metazoa</taxon>
        <taxon>Ecdysozoa</taxon>
        <taxon>Arthropoda</taxon>
        <taxon>Hexapoda</taxon>
        <taxon>Insecta</taxon>
        <taxon>Pterygota</taxon>
        <taxon>Neoptera</taxon>
        <taxon>Endopterygota</taxon>
        <taxon>Lepidoptera</taxon>
        <taxon>Glossata</taxon>
        <taxon>Ditrysia</taxon>
        <taxon>Papilionoidea</taxon>
        <taxon>Nymphalidae</taxon>
        <taxon>Heliconiinae</taxon>
        <taxon>Argynnini</taxon>
        <taxon>Brenthis</taxon>
    </lineage>
</organism>
<dbReference type="InterPro" id="IPR038606">
    <property type="entry name" value="To_sf"/>
</dbReference>
<protein>
    <submittedName>
        <fullName evidence="1">Uncharacterized protein</fullName>
    </submittedName>
</protein>
<name>A0A8J9UMK3_9NEOP</name>
<accession>A0A8J9UMK3</accession>